<dbReference type="NCBIfam" id="TIGR00254">
    <property type="entry name" value="GGDEF"/>
    <property type="match status" value="1"/>
</dbReference>
<keyword evidence="2" id="KW-0812">Transmembrane</keyword>
<organism evidence="4 5">
    <name type="scientific">Geosporobacter ferrireducens</name>
    <dbReference type="NCBI Taxonomy" id="1424294"/>
    <lineage>
        <taxon>Bacteria</taxon>
        <taxon>Bacillati</taxon>
        <taxon>Bacillota</taxon>
        <taxon>Clostridia</taxon>
        <taxon>Peptostreptococcales</taxon>
        <taxon>Thermotaleaceae</taxon>
        <taxon>Geosporobacter</taxon>
    </lineage>
</organism>
<dbReference type="Pfam" id="PF00990">
    <property type="entry name" value="GGDEF"/>
    <property type="match status" value="1"/>
</dbReference>
<evidence type="ECO:0000259" key="3">
    <source>
        <dbReference type="PROSITE" id="PS50887"/>
    </source>
</evidence>
<feature type="transmembrane region" description="Helical" evidence="2">
    <location>
        <begin position="54"/>
        <end position="73"/>
    </location>
</feature>
<evidence type="ECO:0000256" key="2">
    <source>
        <dbReference type="SAM" id="Phobius"/>
    </source>
</evidence>
<dbReference type="OrthoDB" id="9805474at2"/>
<evidence type="ECO:0000313" key="5">
    <source>
        <dbReference type="Proteomes" id="UP000095743"/>
    </source>
</evidence>
<dbReference type="RefSeq" id="WP_069980931.1">
    <property type="nucleotide sequence ID" value="NZ_CP017269.1"/>
</dbReference>
<dbReference type="PANTHER" id="PTHR45138">
    <property type="entry name" value="REGULATORY COMPONENTS OF SENSORY TRANSDUCTION SYSTEM"/>
    <property type="match status" value="1"/>
</dbReference>
<dbReference type="Proteomes" id="UP000095743">
    <property type="component" value="Chromosome"/>
</dbReference>
<dbReference type="EMBL" id="CP017269">
    <property type="protein sequence ID" value="AOT72622.1"/>
    <property type="molecule type" value="Genomic_DNA"/>
</dbReference>
<name>A0A1D8GP01_9FIRM</name>
<dbReference type="SMART" id="SM00267">
    <property type="entry name" value="GGDEF"/>
    <property type="match status" value="1"/>
</dbReference>
<dbReference type="InterPro" id="IPR000160">
    <property type="entry name" value="GGDEF_dom"/>
</dbReference>
<dbReference type="PANTHER" id="PTHR45138:SF23">
    <property type="entry name" value="SIGNALING PROTEIN"/>
    <property type="match status" value="1"/>
</dbReference>
<dbReference type="GO" id="GO:0005886">
    <property type="term" value="C:plasma membrane"/>
    <property type="evidence" value="ECO:0007669"/>
    <property type="project" value="TreeGrafter"/>
</dbReference>
<accession>A0A1D8GP01</accession>
<keyword evidence="2" id="KW-1133">Transmembrane helix</keyword>
<feature type="coiled-coil region" evidence="1">
    <location>
        <begin position="75"/>
        <end position="102"/>
    </location>
</feature>
<dbReference type="CDD" id="cd01949">
    <property type="entry name" value="GGDEF"/>
    <property type="match status" value="1"/>
</dbReference>
<evidence type="ECO:0000313" key="4">
    <source>
        <dbReference type="EMBL" id="AOT72622.1"/>
    </source>
</evidence>
<dbReference type="GO" id="GO:1902201">
    <property type="term" value="P:negative regulation of bacterial-type flagellum-dependent cell motility"/>
    <property type="evidence" value="ECO:0007669"/>
    <property type="project" value="TreeGrafter"/>
</dbReference>
<dbReference type="InterPro" id="IPR043128">
    <property type="entry name" value="Rev_trsase/Diguanyl_cyclase"/>
</dbReference>
<dbReference type="GO" id="GO:0052621">
    <property type="term" value="F:diguanylate cyclase activity"/>
    <property type="evidence" value="ECO:0007669"/>
    <property type="project" value="TreeGrafter"/>
</dbReference>
<protein>
    <recommendedName>
        <fullName evidence="3">GGDEF domain-containing protein</fullName>
    </recommendedName>
</protein>
<proteinExistence type="predicted"/>
<dbReference type="PROSITE" id="PS50887">
    <property type="entry name" value="GGDEF"/>
    <property type="match status" value="1"/>
</dbReference>
<feature type="domain" description="GGDEF" evidence="3">
    <location>
        <begin position="140"/>
        <end position="274"/>
    </location>
</feature>
<feature type="transmembrane region" description="Helical" evidence="2">
    <location>
        <begin position="21"/>
        <end position="39"/>
    </location>
</feature>
<keyword evidence="5" id="KW-1185">Reference proteome</keyword>
<dbReference type="AlphaFoldDB" id="A0A1D8GP01"/>
<keyword evidence="2" id="KW-0472">Membrane</keyword>
<dbReference type="InterPro" id="IPR029787">
    <property type="entry name" value="Nucleotide_cyclase"/>
</dbReference>
<evidence type="ECO:0000256" key="1">
    <source>
        <dbReference type="SAM" id="Coils"/>
    </source>
</evidence>
<sequence>MIEGFKEMKRENKNTSSLYQLFIVFCYSIAIIIFIFLNIRDWDFFFKDDERRRTVFLFIGYIILLVLSGALIFKINQIKKKIIELELEKIFLLEENQEYKKHIDQQKIYGTIDGMTGIYNRSFGLSFLDQQIKIAKRDRTDLTVSYLDINDLKIVNDTYGHSAGDALIIAACSILKENLRESDILCRMGGDEFLMILPGCSLEQADLVRKRVIDHLNEFNQKSILPYKLSISIGMAAYSCDADMILEQLINQADANMYYNKRHEKQNKLAIAEEN</sequence>
<dbReference type="SUPFAM" id="SSF55073">
    <property type="entry name" value="Nucleotide cyclase"/>
    <property type="match status" value="1"/>
</dbReference>
<dbReference type="InterPro" id="IPR050469">
    <property type="entry name" value="Diguanylate_Cyclase"/>
</dbReference>
<dbReference type="KEGG" id="gfe:Gferi_25545"/>
<gene>
    <name evidence="4" type="ORF">Gferi_25545</name>
</gene>
<dbReference type="GO" id="GO:0043709">
    <property type="term" value="P:cell adhesion involved in single-species biofilm formation"/>
    <property type="evidence" value="ECO:0007669"/>
    <property type="project" value="TreeGrafter"/>
</dbReference>
<keyword evidence="1" id="KW-0175">Coiled coil</keyword>
<reference evidence="4 5" key="1">
    <citation type="submission" date="2016-09" db="EMBL/GenBank/DDBJ databases">
        <title>Genomic analysis reveals versatility of anaerobic energy metabolism of Geosporobacter ferrireducens IRF9 of phylum Firmicutes.</title>
        <authorList>
            <person name="Kim S.-J."/>
        </authorList>
    </citation>
    <scope>NUCLEOTIDE SEQUENCE [LARGE SCALE GENOMIC DNA]</scope>
    <source>
        <strain evidence="4 5">IRF9</strain>
    </source>
</reference>
<dbReference type="STRING" id="1424294.Gferi_25545"/>
<dbReference type="Gene3D" id="3.30.70.270">
    <property type="match status" value="1"/>
</dbReference>